<keyword evidence="1" id="KW-0175">Coiled coil</keyword>
<keyword evidence="3" id="KW-1185">Reference proteome</keyword>
<name>A0A0L6UU67_9BASI</name>
<dbReference type="AlphaFoldDB" id="A0A0L6UU67"/>
<evidence type="ECO:0000313" key="3">
    <source>
        <dbReference type="Proteomes" id="UP000037035"/>
    </source>
</evidence>
<feature type="coiled-coil region" evidence="1">
    <location>
        <begin position="99"/>
        <end position="126"/>
    </location>
</feature>
<dbReference type="Proteomes" id="UP000037035">
    <property type="component" value="Unassembled WGS sequence"/>
</dbReference>
<proteinExistence type="predicted"/>
<gene>
    <name evidence="2" type="ORF">VP01_3809g1</name>
</gene>
<dbReference type="EMBL" id="LAVV01008845">
    <property type="protein sequence ID" value="KNZ51792.1"/>
    <property type="molecule type" value="Genomic_DNA"/>
</dbReference>
<evidence type="ECO:0000256" key="1">
    <source>
        <dbReference type="SAM" id="Coils"/>
    </source>
</evidence>
<dbReference type="VEuPathDB" id="FungiDB:VP01_3809g1"/>
<protein>
    <submittedName>
        <fullName evidence="2">Uncharacterized protein</fullName>
    </submittedName>
</protein>
<comment type="caution">
    <text evidence="2">The sequence shown here is derived from an EMBL/GenBank/DDBJ whole genome shotgun (WGS) entry which is preliminary data.</text>
</comment>
<evidence type="ECO:0000313" key="2">
    <source>
        <dbReference type="EMBL" id="KNZ51792.1"/>
    </source>
</evidence>
<sequence>MSSAAATAETRSHPLAYISSTPYSATNSLMIIRLPLFLFPHHSGFSFCSFNSQPLRFAHLSALSSHVVLLTHLWFLSKVCSSLGLLLSCSVTHSPVVFIKETKKRMTEIRRQVKFQQKTRQNMKKRPKNSHPVSELLCQEIDLGQAELPSVEIHGQSHPADQAPWAQVQARIWQHCAPRLSAEALTSTSPCFQIVILRSSPCCVVQFTPAHFLDFNPPMKLISTLWCIACLLRSIVLEYWRTIGATCGKCGAHLQEAKTKEVCNKIVICSVHGGYSTVQYTDWHCHPAVVPKRQLGKPSNNAGKPAIPDCCDERRERKTPSVSLLVLHSSMQGFQNKITQIKQKQSQKSRKKKKK</sequence>
<accession>A0A0L6UU67</accession>
<reference evidence="2 3" key="1">
    <citation type="submission" date="2015-08" db="EMBL/GenBank/DDBJ databases">
        <title>Next Generation Sequencing and Analysis of the Genome of Puccinia sorghi L Schw, the Causal Agent of Maize Common Rust.</title>
        <authorList>
            <person name="Rochi L."/>
            <person name="Burguener G."/>
            <person name="Darino M."/>
            <person name="Turjanski A."/>
            <person name="Kreff E."/>
            <person name="Dieguez M.J."/>
            <person name="Sacco F."/>
        </authorList>
    </citation>
    <scope>NUCLEOTIDE SEQUENCE [LARGE SCALE GENOMIC DNA]</scope>
    <source>
        <strain evidence="2 3">RO10H11247</strain>
    </source>
</reference>
<organism evidence="2 3">
    <name type="scientific">Puccinia sorghi</name>
    <dbReference type="NCBI Taxonomy" id="27349"/>
    <lineage>
        <taxon>Eukaryota</taxon>
        <taxon>Fungi</taxon>
        <taxon>Dikarya</taxon>
        <taxon>Basidiomycota</taxon>
        <taxon>Pucciniomycotina</taxon>
        <taxon>Pucciniomycetes</taxon>
        <taxon>Pucciniales</taxon>
        <taxon>Pucciniaceae</taxon>
        <taxon>Puccinia</taxon>
    </lineage>
</organism>